<dbReference type="PANTHER" id="PTHR30537">
    <property type="entry name" value="HTH-TYPE TRANSCRIPTIONAL REGULATOR"/>
    <property type="match status" value="1"/>
</dbReference>
<dbReference type="Pfam" id="PF03466">
    <property type="entry name" value="LysR_substrate"/>
    <property type="match status" value="1"/>
</dbReference>
<dbReference type="PROSITE" id="PS50931">
    <property type="entry name" value="HTH_LYSR"/>
    <property type="match status" value="1"/>
</dbReference>
<dbReference type="GO" id="GO:0043565">
    <property type="term" value="F:sequence-specific DNA binding"/>
    <property type="evidence" value="ECO:0007669"/>
    <property type="project" value="TreeGrafter"/>
</dbReference>
<dbReference type="EMBL" id="JQEC01000040">
    <property type="protein sequence ID" value="KGJ91676.1"/>
    <property type="molecule type" value="Genomic_DNA"/>
</dbReference>
<name>A0A099KMJ3_COLPS</name>
<proteinExistence type="inferred from homology"/>
<evidence type="ECO:0000259" key="5">
    <source>
        <dbReference type="PROSITE" id="PS50931"/>
    </source>
</evidence>
<comment type="caution">
    <text evidence="6">The sequence shown here is derived from an EMBL/GenBank/DDBJ whole genome shotgun (WGS) entry which is preliminary data.</text>
</comment>
<keyword evidence="3" id="KW-0238">DNA-binding</keyword>
<dbReference type="CDD" id="cd08422">
    <property type="entry name" value="PBP2_CrgA_like"/>
    <property type="match status" value="1"/>
</dbReference>
<reference evidence="6 7" key="1">
    <citation type="submission" date="2014-08" db="EMBL/GenBank/DDBJ databases">
        <title>Genomic and Phenotypic Diversity of Colwellia psychrerythraea strains from Disparate Marine Basins.</title>
        <authorList>
            <person name="Techtmann S.M."/>
            <person name="Stelling S.C."/>
            <person name="Utturkar S.M."/>
            <person name="Alshibli N."/>
            <person name="Harris A."/>
            <person name="Brown S.D."/>
            <person name="Hazen T.C."/>
        </authorList>
    </citation>
    <scope>NUCLEOTIDE SEQUENCE [LARGE SCALE GENOMIC DNA]</scope>
    <source>
        <strain evidence="6 7">GAB14E</strain>
    </source>
</reference>
<gene>
    <name evidence="6" type="ORF">GAB14E_3158</name>
</gene>
<dbReference type="OrthoDB" id="9786526at2"/>
<dbReference type="PATRIC" id="fig|28229.3.peg.2877"/>
<dbReference type="InterPro" id="IPR036390">
    <property type="entry name" value="WH_DNA-bd_sf"/>
</dbReference>
<evidence type="ECO:0000313" key="7">
    <source>
        <dbReference type="Proteomes" id="UP000029868"/>
    </source>
</evidence>
<dbReference type="Gene3D" id="3.40.190.290">
    <property type="match status" value="1"/>
</dbReference>
<sequence length="302" mass="33520">MNLEINITDIRAFVLIVKAGSFTAAAEQLLCSRSHLSKQLSQLESALGVKLITRTTRSQRLTEQGKLFFEQCSCSFDGVERAIEQAIDDASEVKGLININCVGGYIGEDIIAPLVNDFIQQCPDVRVNLDFSSGRVDLIAGEFDIVFRMGQLEDSNLIAQKLLDISIGTLASPRYLKDNGQLSHPKDLKQHQCITGSLNSWTFSSVITPITKIDVTVNGQFKCKNGRAMINSAVAGNGIVRLPYLYCHKEITNGALVPIFTDWAVPESPFYMVYVQDKYQPARLRAFIDFVRNNIAQYSQVS</sequence>
<dbReference type="InterPro" id="IPR036388">
    <property type="entry name" value="WH-like_DNA-bd_sf"/>
</dbReference>
<dbReference type="Proteomes" id="UP000029868">
    <property type="component" value="Unassembled WGS sequence"/>
</dbReference>
<evidence type="ECO:0000256" key="1">
    <source>
        <dbReference type="ARBA" id="ARBA00009437"/>
    </source>
</evidence>
<dbReference type="PANTHER" id="PTHR30537:SF5">
    <property type="entry name" value="HTH-TYPE TRANSCRIPTIONAL ACTIVATOR TTDR-RELATED"/>
    <property type="match status" value="1"/>
</dbReference>
<accession>A0A099KMJ3</accession>
<evidence type="ECO:0000313" key="6">
    <source>
        <dbReference type="EMBL" id="KGJ91676.1"/>
    </source>
</evidence>
<evidence type="ECO:0000256" key="2">
    <source>
        <dbReference type="ARBA" id="ARBA00023015"/>
    </source>
</evidence>
<dbReference type="SUPFAM" id="SSF53850">
    <property type="entry name" value="Periplasmic binding protein-like II"/>
    <property type="match status" value="1"/>
</dbReference>
<dbReference type="SUPFAM" id="SSF46785">
    <property type="entry name" value="Winged helix' DNA-binding domain"/>
    <property type="match status" value="1"/>
</dbReference>
<evidence type="ECO:0000256" key="3">
    <source>
        <dbReference type="ARBA" id="ARBA00023125"/>
    </source>
</evidence>
<evidence type="ECO:0000256" key="4">
    <source>
        <dbReference type="ARBA" id="ARBA00023163"/>
    </source>
</evidence>
<dbReference type="GO" id="GO:0006351">
    <property type="term" value="P:DNA-templated transcription"/>
    <property type="evidence" value="ECO:0007669"/>
    <property type="project" value="TreeGrafter"/>
</dbReference>
<dbReference type="GO" id="GO:0003700">
    <property type="term" value="F:DNA-binding transcription factor activity"/>
    <property type="evidence" value="ECO:0007669"/>
    <property type="project" value="InterPro"/>
</dbReference>
<comment type="similarity">
    <text evidence="1">Belongs to the LysR transcriptional regulatory family.</text>
</comment>
<dbReference type="Pfam" id="PF00126">
    <property type="entry name" value="HTH_1"/>
    <property type="match status" value="1"/>
</dbReference>
<keyword evidence="2" id="KW-0805">Transcription regulation</keyword>
<keyword evidence="4" id="KW-0804">Transcription</keyword>
<dbReference type="RefSeq" id="WP_033082894.1">
    <property type="nucleotide sequence ID" value="NZ_JQEC01000040.1"/>
</dbReference>
<dbReference type="Gene3D" id="1.10.10.10">
    <property type="entry name" value="Winged helix-like DNA-binding domain superfamily/Winged helix DNA-binding domain"/>
    <property type="match status" value="1"/>
</dbReference>
<dbReference type="AlphaFoldDB" id="A0A099KMJ3"/>
<protein>
    <submittedName>
        <fullName evidence="6">Transcriptional regulator, LysR family</fullName>
    </submittedName>
</protein>
<dbReference type="FunFam" id="1.10.10.10:FF:000001">
    <property type="entry name" value="LysR family transcriptional regulator"/>
    <property type="match status" value="1"/>
</dbReference>
<dbReference type="InterPro" id="IPR005119">
    <property type="entry name" value="LysR_subst-bd"/>
</dbReference>
<organism evidence="6 7">
    <name type="scientific">Colwellia psychrerythraea</name>
    <name type="common">Vibrio psychroerythus</name>
    <dbReference type="NCBI Taxonomy" id="28229"/>
    <lineage>
        <taxon>Bacteria</taxon>
        <taxon>Pseudomonadati</taxon>
        <taxon>Pseudomonadota</taxon>
        <taxon>Gammaproteobacteria</taxon>
        <taxon>Alteromonadales</taxon>
        <taxon>Colwelliaceae</taxon>
        <taxon>Colwellia</taxon>
    </lineage>
</organism>
<dbReference type="InterPro" id="IPR000847">
    <property type="entry name" value="LysR_HTH_N"/>
</dbReference>
<dbReference type="InterPro" id="IPR058163">
    <property type="entry name" value="LysR-type_TF_proteobact-type"/>
</dbReference>
<feature type="domain" description="HTH lysR-type" evidence="5">
    <location>
        <begin position="5"/>
        <end position="62"/>
    </location>
</feature>